<dbReference type="EMBL" id="CP036262">
    <property type="protein sequence ID" value="QDS96290.1"/>
    <property type="molecule type" value="Genomic_DNA"/>
</dbReference>
<dbReference type="AlphaFoldDB" id="A0A517MN35"/>
<sequence length="76" mass="8461">MALPAKEIVQLLSRLFVAVSVTLSLRGCEFISVSNKALAAHKRNARPNKFQTSESRHSLHKESGIQPLDLHLSRIL</sequence>
<organism evidence="1 2">
    <name type="scientific">Roseimaritima multifibrata</name>
    <dbReference type="NCBI Taxonomy" id="1930274"/>
    <lineage>
        <taxon>Bacteria</taxon>
        <taxon>Pseudomonadati</taxon>
        <taxon>Planctomycetota</taxon>
        <taxon>Planctomycetia</taxon>
        <taxon>Pirellulales</taxon>
        <taxon>Pirellulaceae</taxon>
        <taxon>Roseimaritima</taxon>
    </lineage>
</organism>
<accession>A0A517MN35</accession>
<proteinExistence type="predicted"/>
<keyword evidence="2" id="KW-1185">Reference proteome</keyword>
<evidence type="ECO:0000313" key="1">
    <source>
        <dbReference type="EMBL" id="QDS96290.1"/>
    </source>
</evidence>
<dbReference type="KEGG" id="rml:FF011L_50980"/>
<gene>
    <name evidence="1" type="ORF">FF011L_50980</name>
</gene>
<reference evidence="1 2" key="1">
    <citation type="submission" date="2019-02" db="EMBL/GenBank/DDBJ databases">
        <title>Deep-cultivation of Planctomycetes and their phenomic and genomic characterization uncovers novel biology.</title>
        <authorList>
            <person name="Wiegand S."/>
            <person name="Jogler M."/>
            <person name="Boedeker C."/>
            <person name="Pinto D."/>
            <person name="Vollmers J."/>
            <person name="Rivas-Marin E."/>
            <person name="Kohn T."/>
            <person name="Peeters S.H."/>
            <person name="Heuer A."/>
            <person name="Rast P."/>
            <person name="Oberbeckmann S."/>
            <person name="Bunk B."/>
            <person name="Jeske O."/>
            <person name="Meyerdierks A."/>
            <person name="Storesund J.E."/>
            <person name="Kallscheuer N."/>
            <person name="Luecker S."/>
            <person name="Lage O.M."/>
            <person name="Pohl T."/>
            <person name="Merkel B.J."/>
            <person name="Hornburger P."/>
            <person name="Mueller R.-W."/>
            <person name="Bruemmer F."/>
            <person name="Labrenz M."/>
            <person name="Spormann A.M."/>
            <person name="Op den Camp H."/>
            <person name="Overmann J."/>
            <person name="Amann R."/>
            <person name="Jetten M.S.M."/>
            <person name="Mascher T."/>
            <person name="Medema M.H."/>
            <person name="Devos D.P."/>
            <person name="Kaster A.-K."/>
            <person name="Ovreas L."/>
            <person name="Rohde M."/>
            <person name="Galperin M.Y."/>
            <person name="Jogler C."/>
        </authorList>
    </citation>
    <scope>NUCLEOTIDE SEQUENCE [LARGE SCALE GENOMIC DNA]</scope>
    <source>
        <strain evidence="1 2">FF011L</strain>
    </source>
</reference>
<protein>
    <submittedName>
        <fullName evidence="1">Uncharacterized protein</fullName>
    </submittedName>
</protein>
<dbReference type="Proteomes" id="UP000320672">
    <property type="component" value="Chromosome"/>
</dbReference>
<name>A0A517MN35_9BACT</name>
<evidence type="ECO:0000313" key="2">
    <source>
        <dbReference type="Proteomes" id="UP000320672"/>
    </source>
</evidence>